<reference evidence="2 3" key="1">
    <citation type="submission" date="2023-05" db="EMBL/GenBank/DDBJ databases">
        <title>Corynebacterium suedekumii sp. nov. and Corynebacterium breve sp. nov. isolated from raw cow's milk.</title>
        <authorList>
            <person name="Baer M.K."/>
            <person name="Mehl L."/>
            <person name="Hellmuth R."/>
            <person name="Marke G."/>
            <person name="Lipski A."/>
        </authorList>
    </citation>
    <scope>NUCLEOTIDE SEQUENCE [LARGE SCALE GENOMIC DNA]</scope>
    <source>
        <strain evidence="2 3">R4</strain>
    </source>
</reference>
<proteinExistence type="inferred from homology"/>
<dbReference type="NCBIfam" id="TIGR00074">
    <property type="entry name" value="hypC_hupF"/>
    <property type="match status" value="1"/>
</dbReference>
<gene>
    <name evidence="2" type="ORF">QP027_02435</name>
</gene>
<dbReference type="SUPFAM" id="SSF159127">
    <property type="entry name" value="HupF/HypC-like"/>
    <property type="match status" value="1"/>
</dbReference>
<dbReference type="Pfam" id="PF01455">
    <property type="entry name" value="HupF_HypC"/>
    <property type="match status" value="1"/>
</dbReference>
<keyword evidence="3" id="KW-1185">Reference proteome</keyword>
<accession>A0ABY8VFM7</accession>
<organism evidence="2 3">
    <name type="scientific">Corynebacterium breve</name>
    <dbReference type="NCBI Taxonomy" id="3049799"/>
    <lineage>
        <taxon>Bacteria</taxon>
        <taxon>Bacillati</taxon>
        <taxon>Actinomycetota</taxon>
        <taxon>Actinomycetes</taxon>
        <taxon>Mycobacteriales</taxon>
        <taxon>Corynebacteriaceae</taxon>
        <taxon>Corynebacterium</taxon>
    </lineage>
</organism>
<dbReference type="InterPro" id="IPR019812">
    <property type="entry name" value="Hydgase_assmbl_chp_CS"/>
</dbReference>
<dbReference type="PANTHER" id="PTHR35177">
    <property type="entry name" value="HYDROGENASE MATURATION FACTOR HYBG"/>
    <property type="match status" value="1"/>
</dbReference>
<name>A0ABY8VFM7_9CORY</name>
<dbReference type="InterPro" id="IPR001109">
    <property type="entry name" value="Hydrogenase_HupF/HypC"/>
</dbReference>
<evidence type="ECO:0000313" key="3">
    <source>
        <dbReference type="Proteomes" id="UP001225598"/>
    </source>
</evidence>
<dbReference type="RefSeq" id="WP_284825717.1">
    <property type="nucleotide sequence ID" value="NZ_CP126969.1"/>
</dbReference>
<evidence type="ECO:0000256" key="1">
    <source>
        <dbReference type="ARBA" id="ARBA00006018"/>
    </source>
</evidence>
<dbReference type="EMBL" id="CP126969">
    <property type="protein sequence ID" value="WIM68279.1"/>
    <property type="molecule type" value="Genomic_DNA"/>
</dbReference>
<protein>
    <submittedName>
        <fullName evidence="2">HypC/HybG/HupF family hydrogenase formation chaperone</fullName>
    </submittedName>
</protein>
<dbReference type="PROSITE" id="PS01097">
    <property type="entry name" value="HUPF_HYPC"/>
    <property type="match status" value="1"/>
</dbReference>
<sequence length="86" mass="9399">MCLGVPARVISTGDTTSPMPMGEIDIKGERRPCCFAYTPDARPGDWVLIQTGFAMQLLDDDSAQAALATIDEFNLLPSQHEPPLHR</sequence>
<dbReference type="PRINTS" id="PR00445">
    <property type="entry name" value="HUPFHYPC"/>
</dbReference>
<evidence type="ECO:0000313" key="2">
    <source>
        <dbReference type="EMBL" id="WIM68279.1"/>
    </source>
</evidence>
<dbReference type="PANTHER" id="PTHR35177:SF2">
    <property type="entry name" value="HYDROGENASE MATURATION FACTOR HYBG"/>
    <property type="match status" value="1"/>
</dbReference>
<dbReference type="Gene3D" id="2.30.30.140">
    <property type="match status" value="1"/>
</dbReference>
<comment type="similarity">
    <text evidence="1">Belongs to the HupF/HypC family.</text>
</comment>
<dbReference type="Proteomes" id="UP001225598">
    <property type="component" value="Chromosome"/>
</dbReference>